<dbReference type="SUPFAM" id="SSF46785">
    <property type="entry name" value="Winged helix' DNA-binding domain"/>
    <property type="match status" value="1"/>
</dbReference>
<dbReference type="InterPro" id="IPR005149">
    <property type="entry name" value="Tscrpt_reg_PadR_N"/>
</dbReference>
<evidence type="ECO:0000259" key="1">
    <source>
        <dbReference type="Pfam" id="PF03551"/>
    </source>
</evidence>
<dbReference type="InterPro" id="IPR036390">
    <property type="entry name" value="WH_DNA-bd_sf"/>
</dbReference>
<dbReference type="AlphaFoldDB" id="A0AA40ZZN5"/>
<dbReference type="Pfam" id="PF03551">
    <property type="entry name" value="PadR"/>
    <property type="match status" value="1"/>
</dbReference>
<comment type="caution">
    <text evidence="2">The sequence shown here is derived from an EMBL/GenBank/DDBJ whole genome shotgun (WGS) entry which is preliminary data.</text>
</comment>
<protein>
    <submittedName>
        <fullName evidence="2">PadR family transcriptional regulator</fullName>
    </submittedName>
</protein>
<dbReference type="PANTHER" id="PTHR43252">
    <property type="entry name" value="TRANSCRIPTIONAL REGULATOR YQJI"/>
    <property type="match status" value="1"/>
</dbReference>
<gene>
    <name evidence="2" type="ORF">JYA60_12145</name>
</gene>
<name>A0AA40ZZN5_9SPHN</name>
<dbReference type="InterPro" id="IPR036388">
    <property type="entry name" value="WH-like_DNA-bd_sf"/>
</dbReference>
<dbReference type="RefSeq" id="WP_184104358.1">
    <property type="nucleotide sequence ID" value="NZ_JACHNX010000002.1"/>
</dbReference>
<reference evidence="2" key="1">
    <citation type="submission" date="2021-01" db="EMBL/GenBank/DDBJ databases">
        <title>Genome Sequencing of Type Strains.</title>
        <authorList>
            <person name="Lemaire J.F."/>
            <person name="Inderbitzin P."/>
            <person name="Collins S.B."/>
            <person name="Wespe N."/>
            <person name="Knight-Connoni V."/>
        </authorList>
    </citation>
    <scope>NUCLEOTIDE SEQUENCE</scope>
    <source>
        <strain evidence="2">DSM 14562</strain>
    </source>
</reference>
<sequence>MRHFHGKGHGQDHHQRRGRWSFGPLEVQWDFEDPRGGRRGPGGGRRGRMFDGSELRLVLLKLIADEPRHGYDLIREVEAMTGGAYAPSPGVIYPTITLLDEMGFIEEQRSEGAKKRFAATETGRTHLIENAEQVEALLARLRALGEHRQRVDAAPIRRAMGGLKMAVMERFGDGDAPQEMVHEVAAMIDELAQKVERLK</sequence>
<evidence type="ECO:0000313" key="3">
    <source>
        <dbReference type="Proteomes" id="UP000704529"/>
    </source>
</evidence>
<evidence type="ECO:0000313" key="2">
    <source>
        <dbReference type="EMBL" id="MBN3558977.1"/>
    </source>
</evidence>
<organism evidence="2 3">
    <name type="scientific">Sphingomonas yabuuchiae</name>
    <dbReference type="NCBI Taxonomy" id="172044"/>
    <lineage>
        <taxon>Bacteria</taxon>
        <taxon>Pseudomonadati</taxon>
        <taxon>Pseudomonadota</taxon>
        <taxon>Alphaproteobacteria</taxon>
        <taxon>Sphingomonadales</taxon>
        <taxon>Sphingomonadaceae</taxon>
        <taxon>Sphingomonas</taxon>
    </lineage>
</organism>
<feature type="domain" description="Transcription regulator PadR N-terminal" evidence="1">
    <location>
        <begin position="59"/>
        <end position="127"/>
    </location>
</feature>
<dbReference type="Proteomes" id="UP000704529">
    <property type="component" value="Unassembled WGS sequence"/>
</dbReference>
<dbReference type="EMBL" id="JAFHKU010000131">
    <property type="protein sequence ID" value="MBN3558977.1"/>
    <property type="molecule type" value="Genomic_DNA"/>
</dbReference>
<accession>A0AA40ZZN5</accession>
<dbReference type="PANTHER" id="PTHR43252:SF7">
    <property type="entry name" value="TRANSCRIPTIONAL REGULATOR YQJI"/>
    <property type="match status" value="1"/>
</dbReference>
<dbReference type="Gene3D" id="1.10.10.10">
    <property type="entry name" value="Winged helix-like DNA-binding domain superfamily/Winged helix DNA-binding domain"/>
    <property type="match status" value="1"/>
</dbReference>
<proteinExistence type="predicted"/>